<sequence length="312" mass="35227">MDPDYYMEVDGVRIPKVFGEENFRSATKYVPRDGDLFVVSHPKCGTSWVQYIVCSILTRGKPPTKVSDLNAMAPFIDVSGAAAAENPKRTGPIVTHIPPTLLRPNDRAKYIYVARNPYDTAVSCYYFLKGFTPKTVTDVSFKRFLPMFIEAKVGYCGYFDHLLPWYDVREKDNVLFLTYEQLKADTKGQILRIADFIGSEHGAILRDDSDTLRKILDSCSVQSMRILHNDDPEERMKMFSGQSKSAPTTRDEQSEATPLDSRHAGSGYVRKGAVGDWRSHFTAAQLARTKAWIADKCKNSTVMELWADLDLP</sequence>
<comment type="caution">
    <text evidence="1">The sequence shown here is derived from an EMBL/GenBank/DDBJ whole genome shotgun (WGS) entry which is preliminary data.</text>
</comment>
<evidence type="ECO:0000313" key="1">
    <source>
        <dbReference type="EMBL" id="KAH7941666.1"/>
    </source>
</evidence>
<gene>
    <name evidence="1" type="ORF">HPB49_015868</name>
</gene>
<dbReference type="Proteomes" id="UP000821865">
    <property type="component" value="Chromosome 7"/>
</dbReference>
<protein>
    <submittedName>
        <fullName evidence="1">Uncharacterized protein</fullName>
    </submittedName>
</protein>
<proteinExistence type="predicted"/>
<reference evidence="1" key="1">
    <citation type="submission" date="2020-05" db="EMBL/GenBank/DDBJ databases">
        <title>Large-scale comparative analyses of tick genomes elucidate their genetic diversity and vector capacities.</title>
        <authorList>
            <person name="Jia N."/>
            <person name="Wang J."/>
            <person name="Shi W."/>
            <person name="Du L."/>
            <person name="Sun Y."/>
            <person name="Zhan W."/>
            <person name="Jiang J."/>
            <person name="Wang Q."/>
            <person name="Zhang B."/>
            <person name="Ji P."/>
            <person name="Sakyi L.B."/>
            <person name="Cui X."/>
            <person name="Yuan T."/>
            <person name="Jiang B."/>
            <person name="Yang W."/>
            <person name="Lam T.T.-Y."/>
            <person name="Chang Q."/>
            <person name="Ding S."/>
            <person name="Wang X."/>
            <person name="Zhu J."/>
            <person name="Ruan X."/>
            <person name="Zhao L."/>
            <person name="Wei J."/>
            <person name="Que T."/>
            <person name="Du C."/>
            <person name="Cheng J."/>
            <person name="Dai P."/>
            <person name="Han X."/>
            <person name="Huang E."/>
            <person name="Gao Y."/>
            <person name="Liu J."/>
            <person name="Shao H."/>
            <person name="Ye R."/>
            <person name="Li L."/>
            <person name="Wei W."/>
            <person name="Wang X."/>
            <person name="Wang C."/>
            <person name="Yang T."/>
            <person name="Huo Q."/>
            <person name="Li W."/>
            <person name="Guo W."/>
            <person name="Chen H."/>
            <person name="Zhou L."/>
            <person name="Ni X."/>
            <person name="Tian J."/>
            <person name="Zhou Y."/>
            <person name="Sheng Y."/>
            <person name="Liu T."/>
            <person name="Pan Y."/>
            <person name="Xia L."/>
            <person name="Li J."/>
            <person name="Zhao F."/>
            <person name="Cao W."/>
        </authorList>
    </citation>
    <scope>NUCLEOTIDE SEQUENCE</scope>
    <source>
        <strain evidence="1">Dsil-2018</strain>
    </source>
</reference>
<name>A0ACB8CG45_DERSI</name>
<accession>A0ACB8CG45</accession>
<keyword evidence="2" id="KW-1185">Reference proteome</keyword>
<dbReference type="EMBL" id="CM023476">
    <property type="protein sequence ID" value="KAH7941666.1"/>
    <property type="molecule type" value="Genomic_DNA"/>
</dbReference>
<evidence type="ECO:0000313" key="2">
    <source>
        <dbReference type="Proteomes" id="UP000821865"/>
    </source>
</evidence>
<organism evidence="1 2">
    <name type="scientific">Dermacentor silvarum</name>
    <name type="common">Tick</name>
    <dbReference type="NCBI Taxonomy" id="543639"/>
    <lineage>
        <taxon>Eukaryota</taxon>
        <taxon>Metazoa</taxon>
        <taxon>Ecdysozoa</taxon>
        <taxon>Arthropoda</taxon>
        <taxon>Chelicerata</taxon>
        <taxon>Arachnida</taxon>
        <taxon>Acari</taxon>
        <taxon>Parasitiformes</taxon>
        <taxon>Ixodida</taxon>
        <taxon>Ixodoidea</taxon>
        <taxon>Ixodidae</taxon>
        <taxon>Rhipicephalinae</taxon>
        <taxon>Dermacentor</taxon>
    </lineage>
</organism>